<sequence length="122" mass="13829">MGYPILFYMSGNKMLVLAVLFRILKENREDEKNISFTVLKLITKINLAHARQTLISLLFPEGIFDVACALLIYVDAKAGPPTCFILAILHLFSLSSLLLLFCRNSEFLANRLLFLVLLLHCL</sequence>
<proteinExistence type="predicted"/>
<gene>
    <name evidence="2" type="ORF">SAMN04515674_11133</name>
</gene>
<feature type="transmembrane region" description="Helical" evidence="1">
    <location>
        <begin position="54"/>
        <end position="73"/>
    </location>
</feature>
<accession>A0A1I5W818</accession>
<keyword evidence="1" id="KW-1133">Transmembrane helix</keyword>
<dbReference type="Proteomes" id="UP000199306">
    <property type="component" value="Unassembled WGS sequence"/>
</dbReference>
<dbReference type="AlphaFoldDB" id="A0A1I5W818"/>
<organism evidence="2 3">
    <name type="scientific">Pseudarcicella hirudinis</name>
    <dbReference type="NCBI Taxonomy" id="1079859"/>
    <lineage>
        <taxon>Bacteria</taxon>
        <taxon>Pseudomonadati</taxon>
        <taxon>Bacteroidota</taxon>
        <taxon>Cytophagia</taxon>
        <taxon>Cytophagales</taxon>
        <taxon>Flectobacillaceae</taxon>
        <taxon>Pseudarcicella</taxon>
    </lineage>
</organism>
<keyword evidence="1" id="KW-0812">Transmembrane</keyword>
<name>A0A1I5W818_9BACT</name>
<evidence type="ECO:0000313" key="3">
    <source>
        <dbReference type="Proteomes" id="UP000199306"/>
    </source>
</evidence>
<keyword evidence="1" id="KW-0472">Membrane</keyword>
<keyword evidence="3" id="KW-1185">Reference proteome</keyword>
<protein>
    <submittedName>
        <fullName evidence="2">Uncharacterized protein</fullName>
    </submittedName>
</protein>
<dbReference type="EMBL" id="FOXH01000011">
    <property type="protein sequence ID" value="SFQ15803.1"/>
    <property type="molecule type" value="Genomic_DNA"/>
</dbReference>
<feature type="transmembrane region" description="Helical" evidence="1">
    <location>
        <begin position="79"/>
        <end position="102"/>
    </location>
</feature>
<feature type="transmembrane region" description="Helical" evidence="1">
    <location>
        <begin position="6"/>
        <end position="24"/>
    </location>
</feature>
<evidence type="ECO:0000256" key="1">
    <source>
        <dbReference type="SAM" id="Phobius"/>
    </source>
</evidence>
<reference evidence="2 3" key="1">
    <citation type="submission" date="2016-10" db="EMBL/GenBank/DDBJ databases">
        <authorList>
            <person name="de Groot N.N."/>
        </authorList>
    </citation>
    <scope>NUCLEOTIDE SEQUENCE [LARGE SCALE GENOMIC DNA]</scope>
    <source>
        <strain evidence="3">E92,LMG 26720,CCM 7988</strain>
    </source>
</reference>
<evidence type="ECO:0000313" key="2">
    <source>
        <dbReference type="EMBL" id="SFQ15803.1"/>
    </source>
</evidence>